<keyword evidence="2" id="KW-0472">Membrane</keyword>
<dbReference type="PROSITE" id="PS00108">
    <property type="entry name" value="PROTEIN_KINASE_ST"/>
    <property type="match status" value="1"/>
</dbReference>
<feature type="domain" description="Protein kinase" evidence="10">
    <location>
        <begin position="30"/>
        <end position="317"/>
    </location>
</feature>
<dbReference type="PROSITE" id="PS00107">
    <property type="entry name" value="PROTEIN_KINASE_ATP"/>
    <property type="match status" value="1"/>
</dbReference>
<dbReference type="InterPro" id="IPR000719">
    <property type="entry name" value="Prot_kinase_dom"/>
</dbReference>
<keyword evidence="2" id="KW-1003">Cell membrane</keyword>
<dbReference type="Pfam" id="PF07714">
    <property type="entry name" value="PK_Tyr_Ser-Thr"/>
    <property type="match status" value="1"/>
</dbReference>
<name>A0A2N9EBW0_FAGSY</name>
<evidence type="ECO:0000256" key="6">
    <source>
        <dbReference type="ARBA" id="ARBA00022777"/>
    </source>
</evidence>
<comment type="similarity">
    <text evidence="9">Belongs to the protein kinase superfamily.</text>
</comment>
<dbReference type="Gene3D" id="3.30.200.20">
    <property type="entry name" value="Phosphorylase Kinase, domain 1"/>
    <property type="match status" value="1"/>
</dbReference>
<evidence type="ECO:0000256" key="8">
    <source>
        <dbReference type="PROSITE-ProRule" id="PRU10141"/>
    </source>
</evidence>
<gene>
    <name evidence="11" type="ORF">FSB_LOCUS2</name>
</gene>
<evidence type="ECO:0000256" key="7">
    <source>
        <dbReference type="ARBA" id="ARBA00022840"/>
    </source>
</evidence>
<organism evidence="11">
    <name type="scientific">Fagus sylvatica</name>
    <name type="common">Beechnut</name>
    <dbReference type="NCBI Taxonomy" id="28930"/>
    <lineage>
        <taxon>Eukaryota</taxon>
        <taxon>Viridiplantae</taxon>
        <taxon>Streptophyta</taxon>
        <taxon>Embryophyta</taxon>
        <taxon>Tracheophyta</taxon>
        <taxon>Spermatophyta</taxon>
        <taxon>Magnoliopsida</taxon>
        <taxon>eudicotyledons</taxon>
        <taxon>Gunneridae</taxon>
        <taxon>Pentapetalae</taxon>
        <taxon>rosids</taxon>
        <taxon>fabids</taxon>
        <taxon>Fagales</taxon>
        <taxon>Fagaceae</taxon>
        <taxon>Fagus</taxon>
    </lineage>
</organism>
<dbReference type="CDD" id="cd14066">
    <property type="entry name" value="STKc_IRAK"/>
    <property type="match status" value="1"/>
</dbReference>
<evidence type="ECO:0000256" key="3">
    <source>
        <dbReference type="ARBA" id="ARBA00022527"/>
    </source>
</evidence>
<evidence type="ECO:0000259" key="10">
    <source>
        <dbReference type="PROSITE" id="PS50011"/>
    </source>
</evidence>
<evidence type="ECO:0000256" key="1">
    <source>
        <dbReference type="ARBA" id="ARBA00004236"/>
    </source>
</evidence>
<keyword evidence="7 8" id="KW-0067">ATP-binding</keyword>
<keyword evidence="4" id="KW-0808">Transferase</keyword>
<dbReference type="InterPro" id="IPR008271">
    <property type="entry name" value="Ser/Thr_kinase_AS"/>
</dbReference>
<dbReference type="SMART" id="SM00220">
    <property type="entry name" value="S_TKc"/>
    <property type="match status" value="1"/>
</dbReference>
<dbReference type="SUPFAM" id="SSF56112">
    <property type="entry name" value="Protein kinase-like (PK-like)"/>
    <property type="match status" value="1"/>
</dbReference>
<dbReference type="InterPro" id="IPR011009">
    <property type="entry name" value="Kinase-like_dom_sf"/>
</dbReference>
<keyword evidence="3 9" id="KW-0723">Serine/threonine-protein kinase</keyword>
<feature type="binding site" evidence="8">
    <location>
        <position position="68"/>
    </location>
    <ligand>
        <name>ATP</name>
        <dbReference type="ChEBI" id="CHEBI:30616"/>
    </ligand>
</feature>
<dbReference type="PANTHER" id="PTHR45621">
    <property type="entry name" value="OS01G0588500 PROTEIN-RELATED"/>
    <property type="match status" value="1"/>
</dbReference>
<dbReference type="PROSITE" id="PS50011">
    <property type="entry name" value="PROTEIN_KINASE_DOM"/>
    <property type="match status" value="1"/>
</dbReference>
<dbReference type="GO" id="GO:0005524">
    <property type="term" value="F:ATP binding"/>
    <property type="evidence" value="ECO:0007669"/>
    <property type="project" value="UniProtKB-UniRule"/>
</dbReference>
<dbReference type="InterPro" id="IPR001245">
    <property type="entry name" value="Ser-Thr/Tyr_kinase_cat_dom"/>
</dbReference>
<evidence type="ECO:0000256" key="4">
    <source>
        <dbReference type="ARBA" id="ARBA00022679"/>
    </source>
</evidence>
<dbReference type="EMBL" id="OIVN01000001">
    <property type="protein sequence ID" value="SPC72120.1"/>
    <property type="molecule type" value="Genomic_DNA"/>
</dbReference>
<evidence type="ECO:0000313" key="11">
    <source>
        <dbReference type="EMBL" id="SPC72120.1"/>
    </source>
</evidence>
<dbReference type="GO" id="GO:0005886">
    <property type="term" value="C:plasma membrane"/>
    <property type="evidence" value="ECO:0007669"/>
    <property type="project" value="UniProtKB-SubCell"/>
</dbReference>
<comment type="subcellular location">
    <subcellularLocation>
        <location evidence="1">Cell membrane</location>
    </subcellularLocation>
</comment>
<evidence type="ECO:0000256" key="2">
    <source>
        <dbReference type="ARBA" id="ARBA00022475"/>
    </source>
</evidence>
<accession>A0A2N9EBW0</accession>
<proteinExistence type="inferred from homology"/>
<sequence>MKVNKKDELLHAYRLDCFYYSVLKAATKKFSCKNLLGEGGFGDVYKGYISYCTMTAARPGCGFAVAVKRQRKTGEQGVHEWLNELTFLAGLNHPNVVKLIGYCSEGDQRILVYKYMIGGSLEAHLLKADVTELNWRRRINIALGAARGLYFLHTRGRPVIHRDIKASNVLLDSGFNPKLSDFGLAKYGPQGDQSHVSSRILGTKGYFAPEYIGTGHLMLKSDIYSFGVVLLEIFSGYSAVKKYPDVMEGNLVQWAKPYLSNKLHIHTVIDKRLGESFPREEAQEFAETILRCLSSNPEDRPTISEVVADLERLGKFVGRGAIKTNPEQTSLGKKDGTSGKLKLFTITDVSL</sequence>
<evidence type="ECO:0000256" key="5">
    <source>
        <dbReference type="ARBA" id="ARBA00022741"/>
    </source>
</evidence>
<dbReference type="InterPro" id="IPR017441">
    <property type="entry name" value="Protein_kinase_ATP_BS"/>
</dbReference>
<dbReference type="Gene3D" id="1.10.510.10">
    <property type="entry name" value="Transferase(Phosphotransferase) domain 1"/>
    <property type="match status" value="1"/>
</dbReference>
<protein>
    <recommendedName>
        <fullName evidence="10">Protein kinase domain-containing protein</fullName>
    </recommendedName>
</protein>
<dbReference type="FunFam" id="1.10.510.10:FF:000095">
    <property type="entry name" value="protein STRUBBELIG-RECEPTOR FAMILY 8"/>
    <property type="match status" value="1"/>
</dbReference>
<reference evidence="11" key="1">
    <citation type="submission" date="2018-02" db="EMBL/GenBank/DDBJ databases">
        <authorList>
            <person name="Cohen D.B."/>
            <person name="Kent A.D."/>
        </authorList>
    </citation>
    <scope>NUCLEOTIDE SEQUENCE</scope>
</reference>
<dbReference type="AlphaFoldDB" id="A0A2N9EBW0"/>
<keyword evidence="5 8" id="KW-0547">Nucleotide-binding</keyword>
<dbReference type="InterPro" id="IPR050823">
    <property type="entry name" value="Plant_Ser_Thr_Prot_Kinase"/>
</dbReference>
<evidence type="ECO:0000256" key="9">
    <source>
        <dbReference type="RuleBase" id="RU000304"/>
    </source>
</evidence>
<keyword evidence="6" id="KW-0418">Kinase</keyword>
<dbReference type="GO" id="GO:0004674">
    <property type="term" value="F:protein serine/threonine kinase activity"/>
    <property type="evidence" value="ECO:0007669"/>
    <property type="project" value="UniProtKB-KW"/>
</dbReference>